<dbReference type="HOGENOM" id="CLU_093253_0_0_1"/>
<keyword evidence="2" id="KW-1185">Reference proteome</keyword>
<dbReference type="EMBL" id="JMSN01000043">
    <property type="protein sequence ID" value="KDN45314.1"/>
    <property type="molecule type" value="Genomic_DNA"/>
</dbReference>
<evidence type="ECO:0000313" key="2">
    <source>
        <dbReference type="Proteomes" id="UP000027361"/>
    </source>
</evidence>
<accession>A0A066W2L9</accession>
<dbReference type="RefSeq" id="XP_013243171.1">
    <property type="nucleotide sequence ID" value="XM_013387717.1"/>
</dbReference>
<comment type="caution">
    <text evidence="1">The sequence shown here is derived from an EMBL/GenBank/DDBJ whole genome shotgun (WGS) entry which is preliminary data.</text>
</comment>
<dbReference type="Proteomes" id="UP000027361">
    <property type="component" value="Unassembled WGS sequence"/>
</dbReference>
<protein>
    <submittedName>
        <fullName evidence="1">Uncharacterized protein</fullName>
    </submittedName>
</protein>
<gene>
    <name evidence="1" type="ORF">K437DRAFT_123621</name>
</gene>
<dbReference type="InParanoid" id="A0A066W2L9"/>
<reference evidence="1 2" key="1">
    <citation type="submission" date="2014-05" db="EMBL/GenBank/DDBJ databases">
        <title>Draft genome sequence of a rare smut relative, Tilletiaria anomala UBC 951.</title>
        <authorList>
            <consortium name="DOE Joint Genome Institute"/>
            <person name="Toome M."/>
            <person name="Kuo A."/>
            <person name="Henrissat B."/>
            <person name="Lipzen A."/>
            <person name="Tritt A."/>
            <person name="Yoshinaga Y."/>
            <person name="Zane M."/>
            <person name="Barry K."/>
            <person name="Grigoriev I.V."/>
            <person name="Spatafora J.W."/>
            <person name="Aimea M.C."/>
        </authorList>
    </citation>
    <scope>NUCLEOTIDE SEQUENCE [LARGE SCALE GENOMIC DNA]</scope>
    <source>
        <strain evidence="1 2">UBC 951</strain>
    </source>
</reference>
<dbReference type="GeneID" id="25261403"/>
<dbReference type="PANTHER" id="PTHR37331:SF1">
    <property type="entry name" value="YALI0F11671P"/>
    <property type="match status" value="1"/>
</dbReference>
<proteinExistence type="predicted"/>
<dbReference type="OrthoDB" id="5397701at2759"/>
<name>A0A066W2L9_TILAU</name>
<organism evidence="1 2">
    <name type="scientific">Tilletiaria anomala (strain ATCC 24038 / CBS 436.72 / UBC 951)</name>
    <dbReference type="NCBI Taxonomy" id="1037660"/>
    <lineage>
        <taxon>Eukaryota</taxon>
        <taxon>Fungi</taxon>
        <taxon>Dikarya</taxon>
        <taxon>Basidiomycota</taxon>
        <taxon>Ustilaginomycotina</taxon>
        <taxon>Exobasidiomycetes</taxon>
        <taxon>Georgefischeriales</taxon>
        <taxon>Tilletiariaceae</taxon>
        <taxon>Tilletiaria</taxon>
    </lineage>
</organism>
<dbReference type="STRING" id="1037660.A0A066W2L9"/>
<evidence type="ECO:0000313" key="1">
    <source>
        <dbReference type="EMBL" id="KDN45314.1"/>
    </source>
</evidence>
<sequence>MGSRTCCRCLQRPHTSQSFAANYFNFRVSSLRSFSGSVLRAAKSIKDPSHPTGIWYHSLNPSSGQRWAVSLLPEAPSRPEAASILGVLSQTPGKGFESAQPYELAASSADNFATNAGFVQLLHKVLKEEIVPSDPTLEFEAKNRESGWAHITDSRHALMPGRIATPENILASIAFTDSAVHPDSYQANETYRVLTKAEGWIQLKQEWLQKVRRALLEKN</sequence>
<dbReference type="PANTHER" id="PTHR37331">
    <property type="entry name" value="YALI0F11671P"/>
    <property type="match status" value="1"/>
</dbReference>
<dbReference type="OMA" id="MPGRIAT"/>
<dbReference type="AlphaFoldDB" id="A0A066W2L9"/>